<organism evidence="1">
    <name type="scientific">Moorena producens (strain JHB)</name>
    <dbReference type="NCBI Taxonomy" id="1454205"/>
    <lineage>
        <taxon>Bacteria</taxon>
        <taxon>Bacillati</taxon>
        <taxon>Cyanobacteriota</taxon>
        <taxon>Cyanophyceae</taxon>
        <taxon>Coleofasciculales</taxon>
        <taxon>Coleofasciculaceae</taxon>
        <taxon>Moorena</taxon>
    </lineage>
</organism>
<dbReference type="Proteomes" id="UP000176944">
    <property type="component" value="Chromosome"/>
</dbReference>
<name>A0A9Q9UVT5_MOOP1</name>
<evidence type="ECO:0000313" key="1">
    <source>
        <dbReference type="EMBL" id="WAN69171.1"/>
    </source>
</evidence>
<reference evidence="1" key="1">
    <citation type="journal article" date="2017" name="Proc. Natl. Acad. Sci. U.S.A.">
        <title>Comparative genomics uncovers the prolific and distinctive metabolic potential of the cyanobacterial genus Moorea.</title>
        <authorList>
            <person name="Leao T."/>
            <person name="Castelao G."/>
            <person name="Korobeynikov A."/>
            <person name="Monroe E.A."/>
            <person name="Podell S."/>
            <person name="Glukhov E."/>
            <person name="Allen E.E."/>
            <person name="Gerwick W.H."/>
            <person name="Gerwick L."/>
        </authorList>
    </citation>
    <scope>NUCLEOTIDE SEQUENCE</scope>
    <source>
        <strain evidence="1">JHB</strain>
    </source>
</reference>
<dbReference type="AlphaFoldDB" id="A0A9Q9UVT5"/>
<gene>
    <name evidence="1" type="ORF">BJP36_43210</name>
</gene>
<reference evidence="1" key="2">
    <citation type="submission" date="2022-10" db="EMBL/GenBank/DDBJ databases">
        <authorList>
            <person name="Ngo T.-E."/>
        </authorList>
    </citation>
    <scope>NUCLEOTIDE SEQUENCE</scope>
    <source>
        <strain evidence="1">JHB</strain>
    </source>
</reference>
<sequence>MRYTNFFPVPSSPPGRGRGWFPDPLFPAPCYLKPIILYLTELKTAGMTNDIQLIT</sequence>
<proteinExistence type="predicted"/>
<accession>A0A9Q9UVT5</accession>
<protein>
    <submittedName>
        <fullName evidence="1">Uncharacterized protein</fullName>
    </submittedName>
</protein>
<dbReference type="EMBL" id="CP017708">
    <property type="protein sequence ID" value="WAN69171.1"/>
    <property type="molecule type" value="Genomic_DNA"/>
</dbReference>